<feature type="transmembrane region" description="Helical" evidence="2">
    <location>
        <begin position="1016"/>
        <end position="1037"/>
    </location>
</feature>
<evidence type="ECO:0000256" key="2">
    <source>
        <dbReference type="SAM" id="Phobius"/>
    </source>
</evidence>
<gene>
    <name evidence="3" type="ORF">CYMTET_44491</name>
</gene>
<evidence type="ECO:0000313" key="3">
    <source>
        <dbReference type="EMBL" id="KAK3245959.1"/>
    </source>
</evidence>
<feature type="compositionally biased region" description="Low complexity" evidence="1">
    <location>
        <begin position="244"/>
        <end position="253"/>
    </location>
</feature>
<keyword evidence="2" id="KW-1133">Transmembrane helix</keyword>
<feature type="compositionally biased region" description="Pro residues" evidence="1">
    <location>
        <begin position="413"/>
        <end position="448"/>
    </location>
</feature>
<name>A0AAE0C1C4_9CHLO</name>
<feature type="transmembrane region" description="Helical" evidence="2">
    <location>
        <begin position="955"/>
        <end position="974"/>
    </location>
</feature>
<feature type="non-terminal residue" evidence="3">
    <location>
        <position position="1"/>
    </location>
</feature>
<accession>A0AAE0C1C4</accession>
<feature type="transmembrane region" description="Helical" evidence="2">
    <location>
        <begin position="640"/>
        <end position="663"/>
    </location>
</feature>
<sequence>VDAIHYTGTATTVHVSSATAQRIAALLLSGIPPLPSPPLPPYPPPSPPPPTPPRPPSPQPPPLPLSPPPPIPEQDQDSTLMVQRGGGALLLARHLHFVDDDIPPRLAFRLGTPPLHGSLFQNGQRLSPGDRFSQLPRNAPDPPGSHVAERLGMPQRVMDMWRSNGGYIMYRAARNATNAQRPCQGCEGFEALQRSNSTELAHQQDAFDVRVEEARSERLLHTIMQQVAITDARPWQGSTATPSTLPTPDAARPAAPPPLLTLPDAVPAAPAPFQMPVASPTPPPGQRGLDVRIRPPELEERTAVILSARYLWTEGTREDEQLDDACVTYVVTSSPSEGHLRVGGVRVPTNTSFTQADVADSTVVYHHTTVYDDYGIKEDGASLAVSTRCAEAGTKAAAIACHLPIYIQTTEKGPPPPPPPPPSPPPAPPSPPRPRSPPAPPAPPPAPPPPLPGRVVAVRAEWTLALRGGMELASLNASALAQLEATITGALAAAAGTSTEMVTIVQLASRGNSTVLVQSLVHAPTEAAAAAVVQLLVNGSSITSTLVQGPTAATGVTVFPKMLHPPPVSPPPPPSPPLTPPFPPWPPLITSVYDDTDVAWWWQANEPNFGCNATLNSSNALAGTNHSLNNSTCTSRDKELMWSVAGTLAVPLLMFETAVLFVLRWTPAQPQRPAAMARGVQEGSGIDPRDKLLVLDGMRVLGAVHIVAFHLYQEVEMSDGTVYRSSFCGFGKYWIPFFFLLSGFVLSLSNERSAHSGTLGNAGAVAEPFLAGSDAARAWAVLKAACQHMSAAASHLNRRLSKVFPLHAVALLGAAVIHLVQDGQRAVGAEEAGGTLLLVHSWYEPYHWDLNGPSWFLSNMVLFWLAAPHWCSAAQRCSPGAAAAMAAGCWAASFAPHVACYHLHDLPLYKRWYGIYLHNFIEFHPLANWYGVACGVFMGRLRCDTQWWLLGLCRRWGISVLLCLILLFFCIATPPGFEMGTYELMIGKGPASLPVFGTLIYLAAISAQEDFLAGWFLAKLSAIAWIAWPLYITHVAAHPAVKALARLVTDGDTEISVFLMQPALILLVAGGSVKLLDMCARFRTFVRSDACTGWRLAGRSMPRNYNVKVVPLMTEEINTAHGPEFLVGMTLLSGAKNGKHEVELDDARERGARA</sequence>
<feature type="transmembrane region" description="Helical" evidence="2">
    <location>
        <begin position="733"/>
        <end position="749"/>
    </location>
</feature>
<feature type="region of interest" description="Disordered" evidence="1">
    <location>
        <begin position="233"/>
        <end position="260"/>
    </location>
</feature>
<reference evidence="3 4" key="1">
    <citation type="journal article" date="2015" name="Genome Biol. Evol.">
        <title>Comparative Genomics of a Bacterivorous Green Alga Reveals Evolutionary Causalities and Consequences of Phago-Mixotrophic Mode of Nutrition.</title>
        <authorList>
            <person name="Burns J.A."/>
            <person name="Paasch A."/>
            <person name="Narechania A."/>
            <person name="Kim E."/>
        </authorList>
    </citation>
    <scope>NUCLEOTIDE SEQUENCE [LARGE SCALE GENOMIC DNA]</scope>
    <source>
        <strain evidence="3 4">PLY_AMNH</strain>
    </source>
</reference>
<feature type="transmembrane region" description="Helical" evidence="2">
    <location>
        <begin position="803"/>
        <end position="820"/>
    </location>
</feature>
<dbReference type="PANTHER" id="PTHR48148">
    <property type="entry name" value="KERATINOCYTE PROLINE-RICH PROTEIN"/>
    <property type="match status" value="1"/>
</dbReference>
<evidence type="ECO:0000313" key="4">
    <source>
        <dbReference type="Proteomes" id="UP001190700"/>
    </source>
</evidence>
<protein>
    <recommendedName>
        <fullName evidence="5">Acyltransferase 3 domain-containing protein</fullName>
    </recommendedName>
</protein>
<dbReference type="Proteomes" id="UP001190700">
    <property type="component" value="Unassembled WGS sequence"/>
</dbReference>
<feature type="transmembrane region" description="Helical" evidence="2">
    <location>
        <begin position="1057"/>
        <end position="1076"/>
    </location>
</feature>
<dbReference type="PANTHER" id="PTHR48148:SF3">
    <property type="entry name" value="KERATINOCYTE PROLINE-RICH PROTEIN"/>
    <property type="match status" value="1"/>
</dbReference>
<feature type="region of interest" description="Disordered" evidence="1">
    <location>
        <begin position="34"/>
        <end position="77"/>
    </location>
</feature>
<dbReference type="Pfam" id="PF16184">
    <property type="entry name" value="Cadherin_3"/>
    <property type="match status" value="1"/>
</dbReference>
<dbReference type="EMBL" id="LGRX02030228">
    <property type="protein sequence ID" value="KAK3245959.1"/>
    <property type="molecule type" value="Genomic_DNA"/>
</dbReference>
<feature type="transmembrane region" description="Helical" evidence="2">
    <location>
        <begin position="986"/>
        <end position="1004"/>
    </location>
</feature>
<proteinExistence type="predicted"/>
<organism evidence="3 4">
    <name type="scientific">Cymbomonas tetramitiformis</name>
    <dbReference type="NCBI Taxonomy" id="36881"/>
    <lineage>
        <taxon>Eukaryota</taxon>
        <taxon>Viridiplantae</taxon>
        <taxon>Chlorophyta</taxon>
        <taxon>Pyramimonadophyceae</taxon>
        <taxon>Pyramimonadales</taxon>
        <taxon>Pyramimonadaceae</taxon>
        <taxon>Cymbomonas</taxon>
    </lineage>
</organism>
<keyword evidence="2" id="KW-0472">Membrane</keyword>
<evidence type="ECO:0008006" key="5">
    <source>
        <dbReference type="Google" id="ProtNLM"/>
    </source>
</evidence>
<feature type="region of interest" description="Disordered" evidence="1">
    <location>
        <begin position="408"/>
        <end position="448"/>
    </location>
</feature>
<keyword evidence="2" id="KW-0812">Transmembrane</keyword>
<dbReference type="AlphaFoldDB" id="A0AAE0C1C4"/>
<comment type="caution">
    <text evidence="3">The sequence shown here is derived from an EMBL/GenBank/DDBJ whole genome shotgun (WGS) entry which is preliminary data.</text>
</comment>
<evidence type="ECO:0000256" key="1">
    <source>
        <dbReference type="SAM" id="MobiDB-lite"/>
    </source>
</evidence>
<feature type="compositionally biased region" description="Pro residues" evidence="1">
    <location>
        <begin position="34"/>
        <end position="72"/>
    </location>
</feature>
<keyword evidence="4" id="KW-1185">Reference proteome</keyword>